<evidence type="ECO:0000313" key="2">
    <source>
        <dbReference type="EMBL" id="OBU06447.1"/>
    </source>
</evidence>
<feature type="transmembrane region" description="Helical" evidence="1">
    <location>
        <begin position="12"/>
        <end position="35"/>
    </location>
</feature>
<accession>A0A1B8HBJ7</accession>
<dbReference type="EMBL" id="LZEX01000021">
    <property type="protein sequence ID" value="OBU06447.1"/>
    <property type="molecule type" value="Genomic_DNA"/>
</dbReference>
<name>A0A1B8HBJ7_9GAMM</name>
<evidence type="ECO:0000256" key="1">
    <source>
        <dbReference type="SAM" id="Phobius"/>
    </source>
</evidence>
<dbReference type="PROSITE" id="PS51257">
    <property type="entry name" value="PROKAR_LIPOPROTEIN"/>
    <property type="match status" value="1"/>
</dbReference>
<feature type="transmembrane region" description="Helical" evidence="1">
    <location>
        <begin position="47"/>
        <end position="68"/>
    </location>
</feature>
<dbReference type="AlphaFoldDB" id="A0A1B8HBJ7"/>
<feature type="transmembrane region" description="Helical" evidence="1">
    <location>
        <begin position="75"/>
        <end position="94"/>
    </location>
</feature>
<organism evidence="2 3">
    <name type="scientific">Morganella psychrotolerans</name>
    <dbReference type="NCBI Taxonomy" id="368603"/>
    <lineage>
        <taxon>Bacteria</taxon>
        <taxon>Pseudomonadati</taxon>
        <taxon>Pseudomonadota</taxon>
        <taxon>Gammaproteobacteria</taxon>
        <taxon>Enterobacterales</taxon>
        <taxon>Morganellaceae</taxon>
        <taxon>Morganella</taxon>
    </lineage>
</organism>
<proteinExistence type="predicted"/>
<dbReference type="Proteomes" id="UP000092247">
    <property type="component" value="Unassembled WGS sequence"/>
</dbReference>
<keyword evidence="1" id="KW-0472">Membrane</keyword>
<evidence type="ECO:0000313" key="3">
    <source>
        <dbReference type="Proteomes" id="UP000092247"/>
    </source>
</evidence>
<sequence length="96" mass="10827">MRNGGLYFRFFHYALLICLLIGCILFGRALISIYWPGYWVPADAWYAFGIVPGVWLAPLIGPIIFIFLSSLYRYFGVLVMTTCIACAGVAFFVLKS</sequence>
<protein>
    <submittedName>
        <fullName evidence="2">Uncharacterized protein</fullName>
    </submittedName>
</protein>
<keyword evidence="1" id="KW-1133">Transmembrane helix</keyword>
<comment type="caution">
    <text evidence="2">The sequence shown here is derived from an EMBL/GenBank/DDBJ whole genome shotgun (WGS) entry which is preliminary data.</text>
</comment>
<keyword evidence="1" id="KW-0812">Transmembrane</keyword>
<reference evidence="2 3" key="1">
    <citation type="submission" date="2016-06" db="EMBL/GenBank/DDBJ databases">
        <authorList>
            <person name="Kjaerup R.B."/>
            <person name="Dalgaard T.S."/>
            <person name="Juul-Madsen H.R."/>
        </authorList>
    </citation>
    <scope>NUCLEOTIDE SEQUENCE [LARGE SCALE GENOMIC DNA]</scope>
    <source>
        <strain evidence="2 3">GCSL-Mp3</strain>
    </source>
</reference>
<gene>
    <name evidence="2" type="ORF">AYY17_20640</name>
</gene>